<organism evidence="3 4">
    <name type="scientific">Arachidicoccus rhizosphaerae</name>
    <dbReference type="NCBI Taxonomy" id="551991"/>
    <lineage>
        <taxon>Bacteria</taxon>
        <taxon>Pseudomonadati</taxon>
        <taxon>Bacteroidota</taxon>
        <taxon>Chitinophagia</taxon>
        <taxon>Chitinophagales</taxon>
        <taxon>Chitinophagaceae</taxon>
        <taxon>Arachidicoccus</taxon>
    </lineage>
</organism>
<dbReference type="InterPro" id="IPR010559">
    <property type="entry name" value="Sig_transdc_His_kin_internal"/>
</dbReference>
<gene>
    <name evidence="3" type="ORF">SAMN05192529_10796</name>
</gene>
<reference evidence="3 4" key="1">
    <citation type="submission" date="2016-10" db="EMBL/GenBank/DDBJ databases">
        <authorList>
            <person name="de Groot N.N."/>
        </authorList>
    </citation>
    <scope>NUCLEOTIDE SEQUENCE [LARGE SCALE GENOMIC DNA]</scope>
    <source>
        <strain evidence="3 4">Vu-144</strain>
    </source>
</reference>
<dbReference type="GO" id="GO:0000155">
    <property type="term" value="F:phosphorelay sensor kinase activity"/>
    <property type="evidence" value="ECO:0007669"/>
    <property type="project" value="InterPro"/>
</dbReference>
<evidence type="ECO:0000259" key="2">
    <source>
        <dbReference type="Pfam" id="PF06580"/>
    </source>
</evidence>
<evidence type="ECO:0000313" key="3">
    <source>
        <dbReference type="EMBL" id="SEA06426.1"/>
    </source>
</evidence>
<feature type="transmembrane region" description="Helical" evidence="1">
    <location>
        <begin position="122"/>
        <end position="141"/>
    </location>
</feature>
<name>A0A1H3Y485_9BACT</name>
<sequence>MKGLSKDLYLKLILHLLIWILVAILLFIYPSYRYNVPALPGDFVIKQVVHFLLMLVAYYLNAYLLVPKLLLKQHYSLYTLTIGIIMISAGFFMAGVDNILDLPTQMQGIWLKGMEKSYFDRFGLATTVITLGISTSISLITKVNKDNKALLKLERENFSMELSTLKAQIHPHFFFNTINTIYALSYKEADKSRSALSMLSKIMRYSLYETAQPKTNLDKELTFILNYIEVMRLRLPTDTQIDFKYPSPVKPMDLAPMLLIPFIENTFKHGLHEESGGRISIHVEQFDDGIGLKTINSYKEPSDPMEDNPKKHGGIGIQNTIRRLDLLYNGKYDLQIKKHQDRHLFELNFKLQLS</sequence>
<keyword evidence="4" id="KW-1185">Reference proteome</keyword>
<keyword evidence="3" id="KW-0808">Transferase</keyword>
<dbReference type="Proteomes" id="UP000199041">
    <property type="component" value="Unassembled WGS sequence"/>
</dbReference>
<dbReference type="Pfam" id="PF06580">
    <property type="entry name" value="His_kinase"/>
    <property type="match status" value="1"/>
</dbReference>
<dbReference type="InterPro" id="IPR050640">
    <property type="entry name" value="Bact_2-comp_sensor_kinase"/>
</dbReference>
<dbReference type="EMBL" id="FNQY01000007">
    <property type="protein sequence ID" value="SEA06426.1"/>
    <property type="molecule type" value="Genomic_DNA"/>
</dbReference>
<evidence type="ECO:0000313" key="4">
    <source>
        <dbReference type="Proteomes" id="UP000199041"/>
    </source>
</evidence>
<evidence type="ECO:0000256" key="1">
    <source>
        <dbReference type="SAM" id="Phobius"/>
    </source>
</evidence>
<feature type="transmembrane region" description="Helical" evidence="1">
    <location>
        <begin position="12"/>
        <end position="32"/>
    </location>
</feature>
<proteinExistence type="predicted"/>
<keyword evidence="1" id="KW-0812">Transmembrane</keyword>
<protein>
    <submittedName>
        <fullName evidence="3">Histidine kinase</fullName>
    </submittedName>
</protein>
<feature type="transmembrane region" description="Helical" evidence="1">
    <location>
        <begin position="44"/>
        <end position="65"/>
    </location>
</feature>
<dbReference type="OrthoDB" id="9809908at2"/>
<dbReference type="PANTHER" id="PTHR34220:SF7">
    <property type="entry name" value="SENSOR HISTIDINE KINASE YPDA"/>
    <property type="match status" value="1"/>
</dbReference>
<keyword evidence="1" id="KW-0472">Membrane</keyword>
<feature type="transmembrane region" description="Helical" evidence="1">
    <location>
        <begin position="77"/>
        <end position="96"/>
    </location>
</feature>
<accession>A0A1H3Y485</accession>
<dbReference type="STRING" id="551991.SAMN05192529_10796"/>
<keyword evidence="1" id="KW-1133">Transmembrane helix</keyword>
<feature type="domain" description="Signal transduction histidine kinase internal region" evidence="2">
    <location>
        <begin position="160"/>
        <end position="236"/>
    </location>
</feature>
<dbReference type="GO" id="GO:0016020">
    <property type="term" value="C:membrane"/>
    <property type="evidence" value="ECO:0007669"/>
    <property type="project" value="InterPro"/>
</dbReference>
<keyword evidence="3" id="KW-0418">Kinase</keyword>
<dbReference type="AlphaFoldDB" id="A0A1H3Y485"/>
<dbReference type="RefSeq" id="WP_091396173.1">
    <property type="nucleotide sequence ID" value="NZ_FNQY01000007.1"/>
</dbReference>
<dbReference type="PANTHER" id="PTHR34220">
    <property type="entry name" value="SENSOR HISTIDINE KINASE YPDA"/>
    <property type="match status" value="1"/>
</dbReference>